<comment type="similarity">
    <text evidence="1 8">Belongs to the SOS response-associated peptidase family.</text>
</comment>
<gene>
    <name evidence="9" type="ORF">EM20IM_04900</name>
</gene>
<evidence type="ECO:0000256" key="6">
    <source>
        <dbReference type="ARBA" id="ARBA00023125"/>
    </source>
</evidence>
<keyword evidence="3" id="KW-0227">DNA damage</keyword>
<keyword evidence="2 8" id="KW-0645">Protease</keyword>
<dbReference type="PANTHER" id="PTHR13604">
    <property type="entry name" value="DC12-RELATED"/>
    <property type="match status" value="1"/>
</dbReference>
<evidence type="ECO:0000256" key="8">
    <source>
        <dbReference type="RuleBase" id="RU364100"/>
    </source>
</evidence>
<dbReference type="Gene3D" id="3.90.1680.10">
    <property type="entry name" value="SOS response associated peptidase-like"/>
    <property type="match status" value="1"/>
</dbReference>
<evidence type="ECO:0000256" key="1">
    <source>
        <dbReference type="ARBA" id="ARBA00008136"/>
    </source>
</evidence>
<sequence>MFFSPWLAKLKRPRMCGRFSLHTSPRVIQQVFKLDSLPDITPRYNIAPSTPILAIRKKEGKNDAALLRWGLVPHWAKEQKSGYSLINARAETLCSKPAFRESFKKRRCLIPADGFYEWQSVDGKKTPWYITLPDLPLFAFAGLWDSWRSPEQSVESCTIIVTEACEKLRPIHPRMPAILAPADYERWLQPTAGEEEKDLCLLKPWPGEIRLRRVSPAVNKPTVEGEGLIREV</sequence>
<evidence type="ECO:0000256" key="3">
    <source>
        <dbReference type="ARBA" id="ARBA00022763"/>
    </source>
</evidence>
<reference evidence="9 10" key="1">
    <citation type="submission" date="2020-12" db="EMBL/GenBank/DDBJ databases">
        <authorList>
            <person name="Awala S.I."/>
            <person name="Gwak J.-H."/>
            <person name="Kim S.-J."/>
            <person name="Rhee S.-K."/>
        </authorList>
    </citation>
    <scope>NUCLEOTIDE SEQUENCE [LARGE SCALE GENOMIC DNA]</scope>
    <source>
        <strain evidence="9 10">IT5</strain>
    </source>
</reference>
<keyword evidence="6" id="KW-0238">DNA-binding</keyword>
<dbReference type="Proteomes" id="UP000663088">
    <property type="component" value="Chromosome"/>
</dbReference>
<organism evidence="9 10">
    <name type="scientific">Candidatus Methylacidiphilum infernorum</name>
    <dbReference type="NCBI Taxonomy" id="511746"/>
    <lineage>
        <taxon>Bacteria</taxon>
        <taxon>Pseudomonadati</taxon>
        <taxon>Verrucomicrobiota</taxon>
        <taxon>Methylacidiphilae</taxon>
        <taxon>Methylacidiphilales</taxon>
        <taxon>Methylacidiphilaceae</taxon>
        <taxon>Methylacidiphilum (ex Ratnadevi et al. 2023)</taxon>
    </lineage>
</organism>
<dbReference type="Pfam" id="PF02586">
    <property type="entry name" value="SRAP"/>
    <property type="match status" value="1"/>
</dbReference>
<evidence type="ECO:0000256" key="2">
    <source>
        <dbReference type="ARBA" id="ARBA00022670"/>
    </source>
</evidence>
<keyword evidence="10" id="KW-1185">Reference proteome</keyword>
<dbReference type="EMBL" id="CP065956">
    <property type="protein sequence ID" value="QSR87659.1"/>
    <property type="molecule type" value="Genomic_DNA"/>
</dbReference>
<keyword evidence="5" id="KW-0190">Covalent protein-DNA linkage</keyword>
<dbReference type="InterPro" id="IPR036590">
    <property type="entry name" value="SRAP-like"/>
</dbReference>
<evidence type="ECO:0000313" key="9">
    <source>
        <dbReference type="EMBL" id="QSR87659.1"/>
    </source>
</evidence>
<evidence type="ECO:0000256" key="7">
    <source>
        <dbReference type="ARBA" id="ARBA00023239"/>
    </source>
</evidence>
<accession>A0ABX7PY73</accession>
<proteinExistence type="inferred from homology"/>
<evidence type="ECO:0000256" key="4">
    <source>
        <dbReference type="ARBA" id="ARBA00022801"/>
    </source>
</evidence>
<protein>
    <recommendedName>
        <fullName evidence="8">Abasic site processing protein</fullName>
        <ecNumber evidence="8">3.4.-.-</ecNumber>
    </recommendedName>
</protein>
<dbReference type="InterPro" id="IPR003738">
    <property type="entry name" value="SRAP"/>
</dbReference>
<name>A0ABX7PY73_9BACT</name>
<keyword evidence="7" id="KW-0456">Lyase</keyword>
<evidence type="ECO:0000256" key="5">
    <source>
        <dbReference type="ARBA" id="ARBA00023124"/>
    </source>
</evidence>
<dbReference type="SUPFAM" id="SSF143081">
    <property type="entry name" value="BB1717-like"/>
    <property type="match status" value="1"/>
</dbReference>
<dbReference type="EC" id="3.4.-.-" evidence="8"/>
<dbReference type="PANTHER" id="PTHR13604:SF0">
    <property type="entry name" value="ABASIC SITE PROCESSING PROTEIN HMCES"/>
    <property type="match status" value="1"/>
</dbReference>
<keyword evidence="4 8" id="KW-0378">Hydrolase</keyword>
<evidence type="ECO:0000313" key="10">
    <source>
        <dbReference type="Proteomes" id="UP000663088"/>
    </source>
</evidence>